<keyword evidence="13" id="KW-1185">Reference proteome</keyword>
<evidence type="ECO:0000256" key="6">
    <source>
        <dbReference type="ARBA" id="ARBA00022729"/>
    </source>
</evidence>
<evidence type="ECO:0000256" key="9">
    <source>
        <dbReference type="PROSITE-ProRule" id="PRU01356"/>
    </source>
</evidence>
<gene>
    <name evidence="12" type="ORF">B0T19DRAFT_446069</name>
</gene>
<feature type="signal peptide" evidence="10">
    <location>
        <begin position="1"/>
        <end position="24"/>
    </location>
</feature>
<accession>A0AAE0I876</accession>
<comment type="caution">
    <text evidence="12">The sequence shown here is derived from an EMBL/GenBank/DDBJ whole genome shotgun (WGS) entry which is preliminary data.</text>
</comment>
<dbReference type="EMBL" id="JAUEPO010000006">
    <property type="protein sequence ID" value="KAK3320305.1"/>
    <property type="molecule type" value="Genomic_DNA"/>
</dbReference>
<reference evidence="12" key="1">
    <citation type="journal article" date="2023" name="Mol. Phylogenet. Evol.">
        <title>Genome-scale phylogeny and comparative genomics of the fungal order Sordariales.</title>
        <authorList>
            <person name="Hensen N."/>
            <person name="Bonometti L."/>
            <person name="Westerberg I."/>
            <person name="Brannstrom I.O."/>
            <person name="Guillou S."/>
            <person name="Cros-Aarteil S."/>
            <person name="Calhoun S."/>
            <person name="Haridas S."/>
            <person name="Kuo A."/>
            <person name="Mondo S."/>
            <person name="Pangilinan J."/>
            <person name="Riley R."/>
            <person name="LaButti K."/>
            <person name="Andreopoulos B."/>
            <person name="Lipzen A."/>
            <person name="Chen C."/>
            <person name="Yan M."/>
            <person name="Daum C."/>
            <person name="Ng V."/>
            <person name="Clum A."/>
            <person name="Steindorff A."/>
            <person name="Ohm R.A."/>
            <person name="Martin F."/>
            <person name="Silar P."/>
            <person name="Natvig D.O."/>
            <person name="Lalanne C."/>
            <person name="Gautier V."/>
            <person name="Ament-Velasquez S.L."/>
            <person name="Kruys A."/>
            <person name="Hutchinson M.I."/>
            <person name="Powell A.J."/>
            <person name="Barry K."/>
            <person name="Miller A.N."/>
            <person name="Grigoriev I.V."/>
            <person name="Debuchy R."/>
            <person name="Gladieux P."/>
            <person name="Hiltunen Thoren M."/>
            <person name="Johannesson H."/>
        </authorList>
    </citation>
    <scope>NUCLEOTIDE SEQUENCE</scope>
    <source>
        <strain evidence="12">SMH4131-1</strain>
    </source>
</reference>
<feature type="domain" description="CFEM" evidence="11">
    <location>
        <begin position="32"/>
        <end position="152"/>
    </location>
</feature>
<evidence type="ECO:0000313" key="12">
    <source>
        <dbReference type="EMBL" id="KAK3320305.1"/>
    </source>
</evidence>
<dbReference type="Pfam" id="PF05730">
    <property type="entry name" value="CFEM"/>
    <property type="match status" value="1"/>
</dbReference>
<dbReference type="InterPro" id="IPR008427">
    <property type="entry name" value="Extracellular_membr_CFEM_dom"/>
</dbReference>
<evidence type="ECO:0000256" key="4">
    <source>
        <dbReference type="ARBA" id="ARBA00022525"/>
    </source>
</evidence>
<evidence type="ECO:0000259" key="11">
    <source>
        <dbReference type="PROSITE" id="PS52012"/>
    </source>
</evidence>
<evidence type="ECO:0000256" key="1">
    <source>
        <dbReference type="ARBA" id="ARBA00004589"/>
    </source>
</evidence>
<keyword evidence="5" id="KW-0336">GPI-anchor</keyword>
<keyword evidence="8" id="KW-0449">Lipoprotein</keyword>
<sequence length="198" mass="19341">MHLQTLLPLTLSLALLGFPGLTTAQTQTPTTLQTSTTSASTSTTTYPGFAGLIARLPTCAIPCFNSAAKQVGCDLTSFACLCSSAHQTSFAIDMAGCLSGGIGGTPIADPACELAKLSALAGDICQAVNASPPQTELAIATSLVSSALVVASEATATATTSGAAAATSSSAAVAPGAGRDVVKVGMLVAVAGYAVMAL</sequence>
<evidence type="ECO:0000256" key="10">
    <source>
        <dbReference type="SAM" id="SignalP"/>
    </source>
</evidence>
<evidence type="ECO:0000256" key="5">
    <source>
        <dbReference type="ARBA" id="ARBA00022622"/>
    </source>
</evidence>
<evidence type="ECO:0000256" key="7">
    <source>
        <dbReference type="ARBA" id="ARBA00023157"/>
    </source>
</evidence>
<evidence type="ECO:0000313" key="13">
    <source>
        <dbReference type="Proteomes" id="UP001286456"/>
    </source>
</evidence>
<keyword evidence="5" id="KW-0325">Glycoprotein</keyword>
<comment type="caution">
    <text evidence="9">Lacks conserved residue(s) required for the propagation of feature annotation.</text>
</comment>
<proteinExistence type="inferred from homology"/>
<evidence type="ECO:0000256" key="3">
    <source>
        <dbReference type="ARBA" id="ARBA00010031"/>
    </source>
</evidence>
<dbReference type="GO" id="GO:0005576">
    <property type="term" value="C:extracellular region"/>
    <property type="evidence" value="ECO:0007669"/>
    <property type="project" value="UniProtKB-SubCell"/>
</dbReference>
<keyword evidence="7 9" id="KW-1015">Disulfide bond</keyword>
<keyword evidence="5" id="KW-0472">Membrane</keyword>
<dbReference type="AlphaFoldDB" id="A0AAE0I876"/>
<organism evidence="12 13">
    <name type="scientific">Cercophora scortea</name>
    <dbReference type="NCBI Taxonomy" id="314031"/>
    <lineage>
        <taxon>Eukaryota</taxon>
        <taxon>Fungi</taxon>
        <taxon>Dikarya</taxon>
        <taxon>Ascomycota</taxon>
        <taxon>Pezizomycotina</taxon>
        <taxon>Sordariomycetes</taxon>
        <taxon>Sordariomycetidae</taxon>
        <taxon>Sordariales</taxon>
        <taxon>Lasiosphaeriaceae</taxon>
        <taxon>Cercophora</taxon>
    </lineage>
</organism>
<name>A0AAE0I876_9PEZI</name>
<reference evidence="12" key="2">
    <citation type="submission" date="2023-06" db="EMBL/GenBank/DDBJ databases">
        <authorList>
            <consortium name="Lawrence Berkeley National Laboratory"/>
            <person name="Haridas S."/>
            <person name="Hensen N."/>
            <person name="Bonometti L."/>
            <person name="Westerberg I."/>
            <person name="Brannstrom I.O."/>
            <person name="Guillou S."/>
            <person name="Cros-Aarteil S."/>
            <person name="Calhoun S."/>
            <person name="Kuo A."/>
            <person name="Mondo S."/>
            <person name="Pangilinan J."/>
            <person name="Riley R."/>
            <person name="Labutti K."/>
            <person name="Andreopoulos B."/>
            <person name="Lipzen A."/>
            <person name="Chen C."/>
            <person name="Yanf M."/>
            <person name="Daum C."/>
            <person name="Ng V."/>
            <person name="Clum A."/>
            <person name="Steindorff A."/>
            <person name="Ohm R."/>
            <person name="Martin F."/>
            <person name="Silar P."/>
            <person name="Natvig D."/>
            <person name="Lalanne C."/>
            <person name="Gautier V."/>
            <person name="Ament-Velasquez S.L."/>
            <person name="Kruys A."/>
            <person name="Hutchinson M.I."/>
            <person name="Powell A.J."/>
            <person name="Barry K."/>
            <person name="Miller A.N."/>
            <person name="Grigoriev I.V."/>
            <person name="Debuchy R."/>
            <person name="Gladieux P."/>
            <person name="Thoren M.H."/>
            <person name="Johannesson H."/>
        </authorList>
    </citation>
    <scope>NUCLEOTIDE SEQUENCE</scope>
    <source>
        <strain evidence="12">SMH4131-1</strain>
    </source>
</reference>
<evidence type="ECO:0000256" key="2">
    <source>
        <dbReference type="ARBA" id="ARBA00004613"/>
    </source>
</evidence>
<keyword evidence="4" id="KW-0964">Secreted</keyword>
<dbReference type="PROSITE" id="PS52012">
    <property type="entry name" value="CFEM"/>
    <property type="match status" value="1"/>
</dbReference>
<keyword evidence="6 10" id="KW-0732">Signal</keyword>
<comment type="subcellular location">
    <subcellularLocation>
        <location evidence="1">Membrane</location>
        <topology evidence="1">Lipid-anchor</topology>
        <topology evidence="1">GPI-anchor</topology>
    </subcellularLocation>
    <subcellularLocation>
        <location evidence="2">Secreted</location>
    </subcellularLocation>
</comment>
<feature type="disulfide bond" evidence="9">
    <location>
        <begin position="73"/>
        <end position="80"/>
    </location>
</feature>
<protein>
    <recommendedName>
        <fullName evidence="11">CFEM domain-containing protein</fullName>
    </recommendedName>
</protein>
<comment type="similarity">
    <text evidence="3">Belongs to the RBT5 family.</text>
</comment>
<evidence type="ECO:0000256" key="8">
    <source>
        <dbReference type="ARBA" id="ARBA00023288"/>
    </source>
</evidence>
<dbReference type="GO" id="GO:0098552">
    <property type="term" value="C:side of membrane"/>
    <property type="evidence" value="ECO:0007669"/>
    <property type="project" value="UniProtKB-KW"/>
</dbReference>
<dbReference type="Proteomes" id="UP001286456">
    <property type="component" value="Unassembled WGS sequence"/>
</dbReference>
<feature type="chain" id="PRO_5042104589" description="CFEM domain-containing protein" evidence="10">
    <location>
        <begin position="25"/>
        <end position="198"/>
    </location>
</feature>